<dbReference type="Pfam" id="PF01822">
    <property type="entry name" value="WSC"/>
    <property type="match status" value="1"/>
</dbReference>
<protein>
    <recommendedName>
        <fullName evidence="2">WSC domain-containing protein</fullName>
    </recommendedName>
</protein>
<feature type="domain" description="WSC" evidence="2">
    <location>
        <begin position="183"/>
        <end position="273"/>
    </location>
</feature>
<dbReference type="SMART" id="SM00321">
    <property type="entry name" value="WSC"/>
    <property type="match status" value="1"/>
</dbReference>
<dbReference type="PANTHER" id="PTHR10068">
    <property type="entry name" value="BONE MARROW PROTEOGLYCAN"/>
    <property type="match status" value="1"/>
</dbReference>
<dbReference type="OrthoDB" id="2019572at2759"/>
<dbReference type="AlphaFoldDB" id="W9I6D2"/>
<evidence type="ECO:0000256" key="1">
    <source>
        <dbReference type="SAM" id="MobiDB-lite"/>
    </source>
</evidence>
<organism evidence="3 4">
    <name type="scientific">Fusarium oxysporum NRRL 32931</name>
    <dbReference type="NCBI Taxonomy" id="660029"/>
    <lineage>
        <taxon>Eukaryota</taxon>
        <taxon>Fungi</taxon>
        <taxon>Dikarya</taxon>
        <taxon>Ascomycota</taxon>
        <taxon>Pezizomycotina</taxon>
        <taxon>Sordariomycetes</taxon>
        <taxon>Hypocreomycetidae</taxon>
        <taxon>Hypocreales</taxon>
        <taxon>Nectriaceae</taxon>
        <taxon>Fusarium</taxon>
        <taxon>Fusarium oxysporum species complex</taxon>
    </lineage>
</organism>
<reference evidence="3 4" key="1">
    <citation type="submission" date="2011-06" db="EMBL/GenBank/DDBJ databases">
        <title>The Genome Sequence of Fusarium oxysporum FOSC 3-a.</title>
        <authorList>
            <consortium name="The Broad Institute Genome Sequencing Platform"/>
            <person name="Ma L.-J."/>
            <person name="Gale L.R."/>
            <person name="Schwartz D.C."/>
            <person name="Zhou S."/>
            <person name="Corby-Kistler H."/>
            <person name="Young S.K."/>
            <person name="Zeng Q."/>
            <person name="Gargeya S."/>
            <person name="Fitzgerald M."/>
            <person name="Haas B."/>
            <person name="Abouelleil A."/>
            <person name="Alvarado L."/>
            <person name="Arachchi H.M."/>
            <person name="Berlin A."/>
            <person name="Brown A."/>
            <person name="Chapman S.B."/>
            <person name="Chen Z."/>
            <person name="Dunbar C."/>
            <person name="Freedman E."/>
            <person name="Gearin G."/>
            <person name="Gellesch M."/>
            <person name="Goldberg J."/>
            <person name="Griggs A."/>
            <person name="Gujja S."/>
            <person name="Heiman D."/>
            <person name="Howarth C."/>
            <person name="Larson L."/>
            <person name="Lui A."/>
            <person name="MacDonald P.J.P."/>
            <person name="Mehta T."/>
            <person name="Montmayeur A."/>
            <person name="Murphy C."/>
            <person name="Neiman D."/>
            <person name="Pearson M."/>
            <person name="Priest M."/>
            <person name="Roberts A."/>
            <person name="Saif S."/>
            <person name="Shea T."/>
            <person name="Shenoy N."/>
            <person name="Sisk P."/>
            <person name="Stolte C."/>
            <person name="Sykes S."/>
            <person name="Wortman J."/>
            <person name="Nusbaum C."/>
            <person name="Birren B."/>
        </authorList>
    </citation>
    <scope>NUCLEOTIDE SEQUENCE [LARGE SCALE GENOMIC DNA]</scope>
    <source>
        <strain evidence="4">FOSC 3-a</strain>
    </source>
</reference>
<evidence type="ECO:0000259" key="2">
    <source>
        <dbReference type="PROSITE" id="PS51212"/>
    </source>
</evidence>
<dbReference type="PROSITE" id="PS51212">
    <property type="entry name" value="WSC"/>
    <property type="match status" value="1"/>
</dbReference>
<feature type="compositionally biased region" description="Low complexity" evidence="1">
    <location>
        <begin position="549"/>
        <end position="559"/>
    </location>
</feature>
<feature type="region of interest" description="Disordered" evidence="1">
    <location>
        <begin position="148"/>
        <end position="174"/>
    </location>
</feature>
<name>W9I6D2_FUSOX</name>
<feature type="region of interest" description="Disordered" evidence="1">
    <location>
        <begin position="453"/>
        <end position="562"/>
    </location>
</feature>
<feature type="compositionally biased region" description="Basic and acidic residues" evidence="1">
    <location>
        <begin position="493"/>
        <end position="521"/>
    </location>
</feature>
<dbReference type="InterPro" id="IPR002889">
    <property type="entry name" value="WSC_carb-bd"/>
</dbReference>
<evidence type="ECO:0000313" key="4">
    <source>
        <dbReference type="Proteomes" id="UP000030753"/>
    </source>
</evidence>
<dbReference type="Proteomes" id="UP000030753">
    <property type="component" value="Unassembled WGS sequence"/>
</dbReference>
<dbReference type="HOGENOM" id="CLU_034858_0_0_1"/>
<dbReference type="PANTHER" id="PTHR10068:SF14">
    <property type="entry name" value="CELL WALL ADHESIN EAP1"/>
    <property type="match status" value="1"/>
</dbReference>
<proteinExistence type="predicted"/>
<dbReference type="EMBL" id="JH717844">
    <property type="protein sequence ID" value="EWY88061.1"/>
    <property type="molecule type" value="Genomic_DNA"/>
</dbReference>
<evidence type="ECO:0000313" key="3">
    <source>
        <dbReference type="EMBL" id="EWY88061.1"/>
    </source>
</evidence>
<feature type="compositionally biased region" description="Pro residues" evidence="1">
    <location>
        <begin position="458"/>
        <end position="478"/>
    </location>
</feature>
<gene>
    <name evidence="3" type="ORF">FOYG_09412</name>
</gene>
<accession>W9I6D2</accession>
<sequence length="586" mass="62809">MSSQGHCILCLLDGNAMSQQSQHSGLVCVGARCIRRGPDRLSARGFVCGPRRIPYNLSPKARGPKSCIKRGLDSVQSSTSSFSHHQATQTSSIPSLLFRELFSSRYIPSHSLQRTTIKMRYTELLALAMGNLAAAQFTTGRFSNTTTGAIETGTATTGTDVTGTETSGAATSTSAGGIGNPDGFNFLGCFSSENGFPGFTQAYSSEENDSERCADACLGSNFFGLYDNSCYCGNTLDISTSPAVGTDQCDITCPGNSDENCGGLGSGDRLMRRQVAVNVLLSVYVAIGVNPGETDTVINTDFVTETLPPVTTTATVTFTEDGTTVTQTVTTVLPAIPTDVIIICYGNYCAPQVHCPTCTKWQIVCEDGLCAPRECHDDTWTKLKICNSGKCHYADYKGDECNQRIVCYGNECQRDQHYSVDYARKFVCDVDEDRWYFDECKDDCYTYEKCSKGECEPVHPPVKPEPVHPPKPVYPGKPPVVVVPEPETPSKPTKPETPAKPEHPETPAKPEHPETPAKPETPETPAKPETPETPAKPETPETPAKPETPETTGTGSKPEVPVVTAGAAQKTFAGVAAAIAGLAFVL</sequence>